<reference evidence="2 3" key="1">
    <citation type="journal article" date="2015" name="Genome Announc.">
        <title>Expanding the biotechnology potential of lactobacilli through comparative genomics of 213 strains and associated genera.</title>
        <authorList>
            <person name="Sun Z."/>
            <person name="Harris H.M."/>
            <person name="McCann A."/>
            <person name="Guo C."/>
            <person name="Argimon S."/>
            <person name="Zhang W."/>
            <person name="Yang X."/>
            <person name="Jeffery I.B."/>
            <person name="Cooney J.C."/>
            <person name="Kagawa T.F."/>
            <person name="Liu W."/>
            <person name="Song Y."/>
            <person name="Salvetti E."/>
            <person name="Wrobel A."/>
            <person name="Rasinkangas P."/>
            <person name="Parkhill J."/>
            <person name="Rea M.C."/>
            <person name="O'Sullivan O."/>
            <person name="Ritari J."/>
            <person name="Douillard F.P."/>
            <person name="Paul Ross R."/>
            <person name="Yang R."/>
            <person name="Briner A.E."/>
            <person name="Felis G.E."/>
            <person name="de Vos W.M."/>
            <person name="Barrangou R."/>
            <person name="Klaenhammer T.R."/>
            <person name="Caufield P.W."/>
            <person name="Cui Y."/>
            <person name="Zhang H."/>
            <person name="O'Toole P.W."/>
        </authorList>
    </citation>
    <scope>NUCLEOTIDE SEQUENCE [LARGE SCALE GENOMIC DNA]</scope>
    <source>
        <strain evidence="2 3">DSM 24302</strain>
    </source>
</reference>
<sequence>MRRCNHSIDVLNIIWIDSKIIIIKRRGLIMKKKITLMTIAAVTLTMSTSIAPSITSFASDNNLQTVSNKTKDVNTTDTTSLFEKADKYVSLQENGTYALSEQAYTQFNSKDIDLIKNQISKTNDLLAKVNTESNIKNNKISVSKNEKTVDILISQEQDGINNGHVTIQTYKASKHHAGVTKISVRWNYARVWVSKSALRDGGTLTFGLAGVFVPNRALAAACVILGFASSKAPAGIRFDYNYFQAAAHHGLGVSNVHWQ</sequence>
<proteinExistence type="predicted"/>
<dbReference type="Proteomes" id="UP000051256">
    <property type="component" value="Unassembled WGS sequence"/>
</dbReference>
<name>A0A0R2D4G6_9LACO</name>
<keyword evidence="1" id="KW-0812">Transmembrane</keyword>
<keyword evidence="1" id="KW-1133">Transmembrane helix</keyword>
<dbReference type="EMBL" id="AYZR01000002">
    <property type="protein sequence ID" value="KRM94723.1"/>
    <property type="molecule type" value="Genomic_DNA"/>
</dbReference>
<evidence type="ECO:0000313" key="3">
    <source>
        <dbReference type="Proteomes" id="UP000051256"/>
    </source>
</evidence>
<dbReference type="PATRIC" id="fig|1423802.4.peg.1109"/>
<keyword evidence="3" id="KW-1185">Reference proteome</keyword>
<evidence type="ECO:0000313" key="2">
    <source>
        <dbReference type="EMBL" id="KRM94723.1"/>
    </source>
</evidence>
<dbReference type="AlphaFoldDB" id="A0A0R2D4G6"/>
<comment type="caution">
    <text evidence="2">The sequence shown here is derived from an EMBL/GenBank/DDBJ whole genome shotgun (WGS) entry which is preliminary data.</text>
</comment>
<gene>
    <name evidence="2" type="ORF">FC56_GL001095</name>
</gene>
<protein>
    <submittedName>
        <fullName evidence="2">Uncharacterized protein</fullName>
    </submittedName>
</protein>
<accession>A0A0R2D4G6</accession>
<evidence type="ECO:0000256" key="1">
    <source>
        <dbReference type="SAM" id="Phobius"/>
    </source>
</evidence>
<organism evidence="2 3">
    <name type="scientific">Lentilactobacillus senioris DSM 24302 = JCM 17472</name>
    <dbReference type="NCBI Taxonomy" id="1423802"/>
    <lineage>
        <taxon>Bacteria</taxon>
        <taxon>Bacillati</taxon>
        <taxon>Bacillota</taxon>
        <taxon>Bacilli</taxon>
        <taxon>Lactobacillales</taxon>
        <taxon>Lactobacillaceae</taxon>
        <taxon>Lentilactobacillus</taxon>
    </lineage>
</organism>
<keyword evidence="1" id="KW-0472">Membrane</keyword>
<feature type="transmembrane region" description="Helical" evidence="1">
    <location>
        <begin position="34"/>
        <end position="54"/>
    </location>
</feature>